<proteinExistence type="predicted"/>
<dbReference type="SMART" id="SM00450">
    <property type="entry name" value="RHOD"/>
    <property type="match status" value="1"/>
</dbReference>
<dbReference type="Proteomes" id="UP000037146">
    <property type="component" value="Unassembled WGS sequence"/>
</dbReference>
<dbReference type="Pfam" id="PF00581">
    <property type="entry name" value="Rhodanese"/>
    <property type="match status" value="1"/>
</dbReference>
<dbReference type="AlphaFoldDB" id="A0A0K9GPX3"/>
<keyword evidence="3" id="KW-1185">Reference proteome</keyword>
<reference evidence="3" key="1">
    <citation type="submission" date="2015-07" db="EMBL/GenBank/DDBJ databases">
        <title>Genome sequencing project for genomic taxonomy and phylogenomics of Bacillus-like bacteria.</title>
        <authorList>
            <person name="Liu B."/>
            <person name="Wang J."/>
            <person name="Zhu Y."/>
            <person name="Liu G."/>
            <person name="Chen Q."/>
            <person name="Chen Z."/>
            <person name="Lan J."/>
            <person name="Che J."/>
            <person name="Ge C."/>
            <person name="Shi H."/>
            <person name="Pan Z."/>
            <person name="Liu X."/>
        </authorList>
    </citation>
    <scope>NUCLEOTIDE SEQUENCE [LARGE SCALE GENOMIC DNA]</scope>
    <source>
        <strain evidence="3">FJAT-27997</strain>
    </source>
</reference>
<dbReference type="PANTHER" id="PTHR43031">
    <property type="entry name" value="FAD-DEPENDENT OXIDOREDUCTASE"/>
    <property type="match status" value="1"/>
</dbReference>
<name>A0A0K9GPX3_9BACI</name>
<dbReference type="PATRIC" id="fig|1679170.3.peg.740"/>
<sequence length="98" mass="10752">MKEMTAKEVELLVNEGKVLDIIDVREVDEVAAGKIPAAVNIPLGLVEFRMHELDKSKEYIMVCRSGGRSGRAAQFLEGQGFDVINMAGGMLSWEGKVK</sequence>
<accession>A0A0K9GPX3</accession>
<evidence type="ECO:0000259" key="1">
    <source>
        <dbReference type="PROSITE" id="PS50206"/>
    </source>
</evidence>
<dbReference type="SUPFAM" id="SSF52821">
    <property type="entry name" value="Rhodanese/Cell cycle control phosphatase"/>
    <property type="match status" value="1"/>
</dbReference>
<dbReference type="InterPro" id="IPR001763">
    <property type="entry name" value="Rhodanese-like_dom"/>
</dbReference>
<dbReference type="RefSeq" id="WP_049680019.1">
    <property type="nucleotide sequence ID" value="NZ_LFZW01000001.1"/>
</dbReference>
<dbReference type="InterPro" id="IPR036873">
    <property type="entry name" value="Rhodanese-like_dom_sf"/>
</dbReference>
<dbReference type="STRING" id="1679170.AC625_03530"/>
<evidence type="ECO:0000313" key="3">
    <source>
        <dbReference type="Proteomes" id="UP000037146"/>
    </source>
</evidence>
<comment type="caution">
    <text evidence="2">The sequence shown here is derived from an EMBL/GenBank/DDBJ whole genome shotgun (WGS) entry which is preliminary data.</text>
</comment>
<dbReference type="EMBL" id="LFZW01000001">
    <property type="protein sequence ID" value="KMY48693.1"/>
    <property type="molecule type" value="Genomic_DNA"/>
</dbReference>
<evidence type="ECO:0000313" key="2">
    <source>
        <dbReference type="EMBL" id="KMY48693.1"/>
    </source>
</evidence>
<dbReference type="PANTHER" id="PTHR43031:SF17">
    <property type="entry name" value="SULFURTRANSFERASE YTWF-RELATED"/>
    <property type="match status" value="1"/>
</dbReference>
<organism evidence="2 3">
    <name type="scientific">Peribacillus loiseleuriae</name>
    <dbReference type="NCBI Taxonomy" id="1679170"/>
    <lineage>
        <taxon>Bacteria</taxon>
        <taxon>Bacillati</taxon>
        <taxon>Bacillota</taxon>
        <taxon>Bacilli</taxon>
        <taxon>Bacillales</taxon>
        <taxon>Bacillaceae</taxon>
        <taxon>Peribacillus</taxon>
    </lineage>
</organism>
<protein>
    <submittedName>
        <fullName evidence="2">Rhodanese domain protein</fullName>
    </submittedName>
</protein>
<dbReference type="PROSITE" id="PS50206">
    <property type="entry name" value="RHODANESE_3"/>
    <property type="match status" value="1"/>
</dbReference>
<dbReference type="CDD" id="cd00158">
    <property type="entry name" value="RHOD"/>
    <property type="match status" value="1"/>
</dbReference>
<feature type="domain" description="Rhodanese" evidence="1">
    <location>
        <begin position="15"/>
        <end position="98"/>
    </location>
</feature>
<dbReference type="InterPro" id="IPR050229">
    <property type="entry name" value="GlpE_sulfurtransferase"/>
</dbReference>
<gene>
    <name evidence="2" type="ORF">AC625_03530</name>
</gene>
<dbReference type="Gene3D" id="3.40.250.10">
    <property type="entry name" value="Rhodanese-like domain"/>
    <property type="match status" value="1"/>
</dbReference>
<dbReference type="OrthoDB" id="9800872at2"/>